<dbReference type="InterPro" id="IPR020843">
    <property type="entry name" value="ER"/>
</dbReference>
<keyword evidence="3" id="KW-1185">Reference proteome</keyword>
<reference evidence="2 3" key="1">
    <citation type="submission" date="2018-06" db="EMBL/GenBank/DDBJ databases">
        <authorList>
            <consortium name="Pathogen Informatics"/>
            <person name="Doyle S."/>
        </authorList>
    </citation>
    <scope>NUCLEOTIDE SEQUENCE [LARGE SCALE GENOMIC DNA]</scope>
    <source>
        <strain evidence="2 3">NCTC11179</strain>
    </source>
</reference>
<sequence>MKAVIVKEKGQDPIYVSDFKTPKADSTTSVLMRVKAVSIKNLDRAIASGAHYSVATKPFSPFVIGTDGVGELEDGQLVYGFGTEGMLSEYAVVPKNQLVPLPEGIDLALATALPNALLGSAMALVVRAKLQQGEVVLINGATGVTGQLAIQLARYYGARKIIVTGRNATSLEELKNLGADILVPLHQNQEELIATLQQIHRESPIDIVIDYLWGPSASAILAALKGKGTYQHKTRFINVGAMAGDRIELSSSILRGTDISLLGSGIGSWTAEEMQYFFTVLAPEAFELAAKGGLTLHTVSHPWQKIEKVWNLPLLSGQRLVLITDTE</sequence>
<evidence type="ECO:0000313" key="2">
    <source>
        <dbReference type="EMBL" id="STZ27390.1"/>
    </source>
</evidence>
<dbReference type="PANTHER" id="PTHR43677:SF11">
    <property type="entry name" value="ZINC-CONTAINING ALCOHOL DEHYDROGENASE"/>
    <property type="match status" value="1"/>
</dbReference>
<dbReference type="EMBL" id="UGQL01000001">
    <property type="protein sequence ID" value="STZ27390.1"/>
    <property type="molecule type" value="Genomic_DNA"/>
</dbReference>
<dbReference type="Pfam" id="PF00107">
    <property type="entry name" value="ADH_zinc_N"/>
    <property type="match status" value="1"/>
</dbReference>
<dbReference type="RefSeq" id="WP_115090332.1">
    <property type="nucleotide sequence ID" value="NZ_CP068107.1"/>
</dbReference>
<dbReference type="SMART" id="SM00829">
    <property type="entry name" value="PKS_ER"/>
    <property type="match status" value="1"/>
</dbReference>
<feature type="domain" description="Enoyl reductase (ER)" evidence="1">
    <location>
        <begin position="10"/>
        <end position="296"/>
    </location>
</feature>
<dbReference type="SUPFAM" id="SSF50129">
    <property type="entry name" value="GroES-like"/>
    <property type="match status" value="1"/>
</dbReference>
<dbReference type="Gene3D" id="3.90.180.10">
    <property type="entry name" value="Medium-chain alcohol dehydrogenases, catalytic domain"/>
    <property type="match status" value="1"/>
</dbReference>
<organism evidence="2 3">
    <name type="scientific">Myroides odoratus</name>
    <name type="common">Flavobacterium odoratum</name>
    <dbReference type="NCBI Taxonomy" id="256"/>
    <lineage>
        <taxon>Bacteria</taxon>
        <taxon>Pseudomonadati</taxon>
        <taxon>Bacteroidota</taxon>
        <taxon>Flavobacteriia</taxon>
        <taxon>Flavobacteriales</taxon>
        <taxon>Flavobacteriaceae</taxon>
        <taxon>Myroides</taxon>
    </lineage>
</organism>
<dbReference type="GO" id="GO:0004315">
    <property type="term" value="F:3-oxoacyl-[acyl-carrier-protein] synthase activity"/>
    <property type="evidence" value="ECO:0007669"/>
    <property type="project" value="UniProtKB-EC"/>
</dbReference>
<protein>
    <submittedName>
        <fullName evidence="2">Beta-ketoacyl-acyl-carrier-protein synthase I</fullName>
        <ecNumber evidence="2">2.3.1.41</ecNumber>
    </submittedName>
</protein>
<dbReference type="SUPFAM" id="SSF51735">
    <property type="entry name" value="NAD(P)-binding Rossmann-fold domains"/>
    <property type="match status" value="1"/>
</dbReference>
<dbReference type="PANTHER" id="PTHR43677">
    <property type="entry name" value="SHORT-CHAIN DEHYDROGENASE/REDUCTASE"/>
    <property type="match status" value="1"/>
</dbReference>
<dbReference type="InterPro" id="IPR051397">
    <property type="entry name" value="Zn-ADH-like_protein"/>
</dbReference>
<proteinExistence type="predicted"/>
<dbReference type="Proteomes" id="UP000255024">
    <property type="component" value="Unassembled WGS sequence"/>
</dbReference>
<accession>A0A378RNZ9</accession>
<dbReference type="InterPro" id="IPR013149">
    <property type="entry name" value="ADH-like_C"/>
</dbReference>
<gene>
    <name evidence="2" type="ORF">NCTC11179_00925</name>
</gene>
<keyword evidence="2" id="KW-0808">Transferase</keyword>
<evidence type="ECO:0000259" key="1">
    <source>
        <dbReference type="SMART" id="SM00829"/>
    </source>
</evidence>
<dbReference type="EC" id="2.3.1.41" evidence="2"/>
<dbReference type="GO" id="GO:0016491">
    <property type="term" value="F:oxidoreductase activity"/>
    <property type="evidence" value="ECO:0007669"/>
    <property type="project" value="InterPro"/>
</dbReference>
<evidence type="ECO:0000313" key="3">
    <source>
        <dbReference type="Proteomes" id="UP000255024"/>
    </source>
</evidence>
<dbReference type="AlphaFoldDB" id="A0A378RNZ9"/>
<name>A0A378RNZ9_MYROD</name>
<dbReference type="InterPro" id="IPR011032">
    <property type="entry name" value="GroES-like_sf"/>
</dbReference>
<keyword evidence="2" id="KW-0012">Acyltransferase</keyword>
<dbReference type="InterPro" id="IPR036291">
    <property type="entry name" value="NAD(P)-bd_dom_sf"/>
</dbReference>